<evidence type="ECO:0000313" key="1">
    <source>
        <dbReference type="EMBL" id="CAL1714498.1"/>
    </source>
</evidence>
<gene>
    <name evidence="1" type="ORF">GFSPODELE1_LOCUS9798</name>
</gene>
<keyword evidence="2" id="KW-1185">Reference proteome</keyword>
<accession>A0ABP1E377</accession>
<dbReference type="EMBL" id="OZ037951">
    <property type="protein sequence ID" value="CAL1714498.1"/>
    <property type="molecule type" value="Genomic_DNA"/>
</dbReference>
<protein>
    <submittedName>
        <fullName evidence="1">Uncharacterized protein</fullName>
    </submittedName>
</protein>
<evidence type="ECO:0000313" key="2">
    <source>
        <dbReference type="Proteomes" id="UP001497453"/>
    </source>
</evidence>
<reference evidence="2" key="1">
    <citation type="submission" date="2024-04" db="EMBL/GenBank/DDBJ databases">
        <authorList>
            <person name="Shaw F."/>
            <person name="Minotto A."/>
        </authorList>
    </citation>
    <scope>NUCLEOTIDE SEQUENCE [LARGE SCALE GENOMIC DNA]</scope>
</reference>
<sequence length="260" mass="26542">MDAFGTPKQVKWCVLKSVLTGVIEVVALVATLVAETEEEETASIPADVDDTVELTLGLDESAAEDVTVVDVSGASVVDAANKLAASEIKGEVEDDVIEADVAVDTVDIDPVALGSNTSTSRAPEVGFAGDPVDSDIAEAEAVVTTAVDVVVEDAEAKETGVSDWVVDVKRASMAETLAETVSEAEAGAELERVAKVAAAVNVSALDDERVDVDAGSTLEALSAGPSPTFSLFEEATVGGAGLNTKVTFLAIAYGLSIARD</sequence>
<dbReference type="Proteomes" id="UP001497453">
    <property type="component" value="Chromosome 8"/>
</dbReference>
<name>A0ABP1E377_9APHY</name>
<proteinExistence type="predicted"/>
<organism evidence="1 2">
    <name type="scientific">Somion occarium</name>
    <dbReference type="NCBI Taxonomy" id="3059160"/>
    <lineage>
        <taxon>Eukaryota</taxon>
        <taxon>Fungi</taxon>
        <taxon>Dikarya</taxon>
        <taxon>Basidiomycota</taxon>
        <taxon>Agaricomycotina</taxon>
        <taxon>Agaricomycetes</taxon>
        <taxon>Polyporales</taxon>
        <taxon>Cerrenaceae</taxon>
        <taxon>Somion</taxon>
    </lineage>
</organism>